<protein>
    <submittedName>
        <fullName evidence="1">Uncharacterized protein</fullName>
    </submittedName>
</protein>
<dbReference type="EnsemblPlants" id="MELO3C035139.2.1">
    <property type="protein sequence ID" value="MELO3C035139.2.1"/>
    <property type="gene ID" value="MELO3C035139.2"/>
</dbReference>
<sequence length="141" mass="16083">MKKVGANSDIHWVLFDGENRAVGFHAKSGGLWFFLYFRAKLKWIKRKILGDRRHLRLSGDFGAERGRDRISENLSLAILTVVDHCHDAISCHIDTIGISNGQITFSILNIAHGLLVALVARQILVFKLRIGHRYYKRFGQI</sequence>
<name>A0A9I9EKQ6_CUCME</name>
<accession>A0A9I9EKQ6</accession>
<organism evidence="1">
    <name type="scientific">Cucumis melo</name>
    <name type="common">Muskmelon</name>
    <dbReference type="NCBI Taxonomy" id="3656"/>
    <lineage>
        <taxon>Eukaryota</taxon>
        <taxon>Viridiplantae</taxon>
        <taxon>Streptophyta</taxon>
        <taxon>Embryophyta</taxon>
        <taxon>Tracheophyta</taxon>
        <taxon>Spermatophyta</taxon>
        <taxon>Magnoliopsida</taxon>
        <taxon>eudicotyledons</taxon>
        <taxon>Gunneridae</taxon>
        <taxon>Pentapetalae</taxon>
        <taxon>rosids</taxon>
        <taxon>fabids</taxon>
        <taxon>Cucurbitales</taxon>
        <taxon>Cucurbitaceae</taxon>
        <taxon>Benincaseae</taxon>
        <taxon>Cucumis</taxon>
    </lineage>
</organism>
<dbReference type="Gramene" id="MELO3C035139.2.1">
    <property type="protein sequence ID" value="MELO3C035139.2.1"/>
    <property type="gene ID" value="MELO3C035139.2"/>
</dbReference>
<proteinExistence type="predicted"/>
<evidence type="ECO:0000313" key="1">
    <source>
        <dbReference type="EnsemblPlants" id="MELO3C035139.2.1"/>
    </source>
</evidence>
<dbReference type="AlphaFoldDB" id="A0A9I9EKQ6"/>
<reference evidence="1" key="1">
    <citation type="submission" date="2023-03" db="UniProtKB">
        <authorList>
            <consortium name="EnsemblPlants"/>
        </authorList>
    </citation>
    <scope>IDENTIFICATION</scope>
</reference>